<reference evidence="2 3" key="1">
    <citation type="submission" date="2018-04" db="EMBL/GenBank/DDBJ databases">
        <title>Genomic Encyclopedia of Type Strains, Phase IV (KMG-IV): sequencing the most valuable type-strain genomes for metagenomic binning, comparative biology and taxonomic classification.</title>
        <authorList>
            <person name="Goeker M."/>
        </authorList>
    </citation>
    <scope>NUCLEOTIDE SEQUENCE [LARGE SCALE GENOMIC DNA]</scope>
    <source>
        <strain evidence="2 3">DSM 45771</strain>
    </source>
</reference>
<name>A0A2U1EX98_9PSEU</name>
<sequence>MTTTVRLLLGLLCLCCVGTGCAAAADVTRQPTLVGVLLIASDLPPGFEEADPEPPMPLESDRPECASTLDQLEVVPADEPGVAEERILFRNVTKTVVQHVVRQYPDSVRAAAEVTRARTVLADCVSFEVHFPGDGLSLTETVRPISAPATANPAWAAEVTVTGQGATLTNTLVLIQQGPLLSVVSVFTPFGPEPELVARAVSTVDQRMAS</sequence>
<dbReference type="PROSITE" id="PS51257">
    <property type="entry name" value="PROKAR_LIPOPROTEIN"/>
    <property type="match status" value="1"/>
</dbReference>
<dbReference type="Proteomes" id="UP000245639">
    <property type="component" value="Unassembled WGS sequence"/>
</dbReference>
<protein>
    <recommendedName>
        <fullName evidence="4">PknH-like protein</fullName>
    </recommendedName>
</protein>
<feature type="chain" id="PRO_5015595064" description="PknH-like protein" evidence="1">
    <location>
        <begin position="25"/>
        <end position="210"/>
    </location>
</feature>
<gene>
    <name evidence="2" type="ORF">C8D89_1177</name>
</gene>
<evidence type="ECO:0000256" key="1">
    <source>
        <dbReference type="SAM" id="SignalP"/>
    </source>
</evidence>
<keyword evidence="1" id="KW-0732">Signal</keyword>
<proteinExistence type="predicted"/>
<dbReference type="RefSeq" id="WP_116710550.1">
    <property type="nucleotide sequence ID" value="NZ_QEKW01000017.1"/>
</dbReference>
<keyword evidence="3" id="KW-1185">Reference proteome</keyword>
<dbReference type="EMBL" id="QEKW01000017">
    <property type="protein sequence ID" value="PVZ04554.1"/>
    <property type="molecule type" value="Genomic_DNA"/>
</dbReference>
<evidence type="ECO:0008006" key="4">
    <source>
        <dbReference type="Google" id="ProtNLM"/>
    </source>
</evidence>
<evidence type="ECO:0000313" key="2">
    <source>
        <dbReference type="EMBL" id="PVZ04554.1"/>
    </source>
</evidence>
<feature type="signal peptide" evidence="1">
    <location>
        <begin position="1"/>
        <end position="24"/>
    </location>
</feature>
<organism evidence="2 3">
    <name type="scientific">Actinomycetospora cinnamomea</name>
    <dbReference type="NCBI Taxonomy" id="663609"/>
    <lineage>
        <taxon>Bacteria</taxon>
        <taxon>Bacillati</taxon>
        <taxon>Actinomycetota</taxon>
        <taxon>Actinomycetes</taxon>
        <taxon>Pseudonocardiales</taxon>
        <taxon>Pseudonocardiaceae</taxon>
        <taxon>Actinomycetospora</taxon>
    </lineage>
</organism>
<evidence type="ECO:0000313" key="3">
    <source>
        <dbReference type="Proteomes" id="UP000245639"/>
    </source>
</evidence>
<dbReference type="AlphaFoldDB" id="A0A2U1EX98"/>
<accession>A0A2U1EX98</accession>
<comment type="caution">
    <text evidence="2">The sequence shown here is derived from an EMBL/GenBank/DDBJ whole genome shotgun (WGS) entry which is preliminary data.</text>
</comment>